<dbReference type="Proteomes" id="UP000187203">
    <property type="component" value="Unassembled WGS sequence"/>
</dbReference>
<sequence>MARIFEHFVVCGLGPEIRTVDGTKGYHGTEYMYLPSLLDQFPPPNHSLYPPPPPQLPTCVLPAGVEFCSSGFDSNDPSTYPRSYPIVLTGNGTLPVVSTQSRGCQKGSRPSVERITAESIKGWSATPGYRRRPWGDLVVP</sequence>
<dbReference type="InterPro" id="IPR005113">
    <property type="entry name" value="uDENN_dom"/>
</dbReference>
<dbReference type="STRING" id="93759.A0A1R3JIA5"/>
<dbReference type="SMART" id="SM00800">
    <property type="entry name" value="uDENN"/>
    <property type="match status" value="1"/>
</dbReference>
<feature type="domain" description="uDENN" evidence="1">
    <location>
        <begin position="1"/>
        <end position="96"/>
    </location>
</feature>
<accession>A0A1R3JIA5</accession>
<reference evidence="3" key="1">
    <citation type="submission" date="2013-09" db="EMBL/GenBank/DDBJ databases">
        <title>Corchorus olitorius genome sequencing.</title>
        <authorList>
            <person name="Alam M."/>
            <person name="Haque M.S."/>
            <person name="Islam M.S."/>
            <person name="Emdad E.M."/>
            <person name="Islam M.M."/>
            <person name="Ahmed B."/>
            <person name="Halim A."/>
            <person name="Hossen Q.M.M."/>
            <person name="Hossain M.Z."/>
            <person name="Ahmed R."/>
            <person name="Khan M.M."/>
            <person name="Islam R."/>
            <person name="Rashid M.M."/>
            <person name="Khan S.A."/>
            <person name="Rahman M.S."/>
            <person name="Alam M."/>
            <person name="Yahiya A.S."/>
            <person name="Khan M.S."/>
            <person name="Azam M.S."/>
            <person name="Haque T."/>
            <person name="Lashkar M.Z.H."/>
            <person name="Akhand A.I."/>
            <person name="Morshed G."/>
            <person name="Roy S."/>
            <person name="Uddin K.S."/>
            <person name="Rabeya T."/>
            <person name="Hossain A.S."/>
            <person name="Chowdhury A."/>
            <person name="Snigdha A.R."/>
            <person name="Mortoza M.S."/>
            <person name="Matin S.A."/>
            <person name="Hoque S.M.E."/>
            <person name="Islam M.K."/>
            <person name="Roy D.K."/>
            <person name="Haider R."/>
            <person name="Moosa M.M."/>
            <person name="Elias S.M."/>
            <person name="Hasan A.M."/>
            <person name="Jahan S."/>
            <person name="Shafiuddin M."/>
            <person name="Mahmood N."/>
            <person name="Shommy N.S."/>
        </authorList>
    </citation>
    <scope>NUCLEOTIDE SEQUENCE [LARGE SCALE GENOMIC DNA]</scope>
    <source>
        <strain evidence="3">cv. O-4</strain>
    </source>
</reference>
<protein>
    <recommendedName>
        <fullName evidence="1">uDENN domain-containing protein</fullName>
    </recommendedName>
</protein>
<dbReference type="OrthoDB" id="6019893at2759"/>
<keyword evidence="3" id="KW-1185">Reference proteome</keyword>
<dbReference type="Pfam" id="PF03456">
    <property type="entry name" value="uDENN"/>
    <property type="match status" value="1"/>
</dbReference>
<dbReference type="AlphaFoldDB" id="A0A1R3JIA5"/>
<dbReference type="EMBL" id="AWUE01015997">
    <property type="protein sequence ID" value="OMO94572.1"/>
    <property type="molecule type" value="Genomic_DNA"/>
</dbReference>
<evidence type="ECO:0000313" key="3">
    <source>
        <dbReference type="Proteomes" id="UP000187203"/>
    </source>
</evidence>
<name>A0A1R3JIA5_9ROSI</name>
<comment type="caution">
    <text evidence="2">The sequence shown here is derived from an EMBL/GenBank/DDBJ whole genome shotgun (WGS) entry which is preliminary data.</text>
</comment>
<evidence type="ECO:0000259" key="1">
    <source>
        <dbReference type="SMART" id="SM00800"/>
    </source>
</evidence>
<gene>
    <name evidence="2" type="ORF">COLO4_16280</name>
</gene>
<evidence type="ECO:0000313" key="2">
    <source>
        <dbReference type="EMBL" id="OMO94572.1"/>
    </source>
</evidence>
<organism evidence="2 3">
    <name type="scientific">Corchorus olitorius</name>
    <dbReference type="NCBI Taxonomy" id="93759"/>
    <lineage>
        <taxon>Eukaryota</taxon>
        <taxon>Viridiplantae</taxon>
        <taxon>Streptophyta</taxon>
        <taxon>Embryophyta</taxon>
        <taxon>Tracheophyta</taxon>
        <taxon>Spermatophyta</taxon>
        <taxon>Magnoliopsida</taxon>
        <taxon>eudicotyledons</taxon>
        <taxon>Gunneridae</taxon>
        <taxon>Pentapetalae</taxon>
        <taxon>rosids</taxon>
        <taxon>malvids</taxon>
        <taxon>Malvales</taxon>
        <taxon>Malvaceae</taxon>
        <taxon>Grewioideae</taxon>
        <taxon>Apeibeae</taxon>
        <taxon>Corchorus</taxon>
    </lineage>
</organism>
<proteinExistence type="predicted"/>